<keyword evidence="1" id="KW-1133">Transmembrane helix</keyword>
<keyword evidence="1" id="KW-0812">Transmembrane</keyword>
<protein>
    <submittedName>
        <fullName evidence="3">Protein containing DUF1559</fullName>
    </submittedName>
</protein>
<dbReference type="InterPro" id="IPR045584">
    <property type="entry name" value="Pilin-like"/>
</dbReference>
<dbReference type="InterPro" id="IPR027558">
    <property type="entry name" value="Pre_pil_HX9DG_C"/>
</dbReference>
<dbReference type="NCBIfam" id="TIGR02532">
    <property type="entry name" value="IV_pilin_GFxxxE"/>
    <property type="match status" value="1"/>
</dbReference>
<dbReference type="SUPFAM" id="SSF54523">
    <property type="entry name" value="Pili subunits"/>
    <property type="match status" value="1"/>
</dbReference>
<dbReference type="PATRIC" id="fig|1263870.3.peg.904"/>
<accession>M5U8D5</accession>
<dbReference type="Proteomes" id="UP000011885">
    <property type="component" value="Unassembled WGS sequence"/>
</dbReference>
<proteinExistence type="predicted"/>
<reference evidence="3 4" key="1">
    <citation type="journal article" date="2013" name="Mar. Genomics">
        <title>Expression of sulfatases in Rhodopirellula baltica and the diversity of sulfatases in the genus Rhodopirellula.</title>
        <authorList>
            <person name="Wegner C.E."/>
            <person name="Richter-Heitmann T."/>
            <person name="Klindworth A."/>
            <person name="Klockow C."/>
            <person name="Richter M."/>
            <person name="Achstetter T."/>
            <person name="Glockner F.O."/>
            <person name="Harder J."/>
        </authorList>
    </citation>
    <scope>NUCLEOTIDE SEQUENCE [LARGE SCALE GENOMIC DNA]</scope>
    <source>
        <strain evidence="3 4">SM41</strain>
    </source>
</reference>
<organism evidence="3 4">
    <name type="scientific">Rhodopirellula sallentina SM41</name>
    <dbReference type="NCBI Taxonomy" id="1263870"/>
    <lineage>
        <taxon>Bacteria</taxon>
        <taxon>Pseudomonadati</taxon>
        <taxon>Planctomycetota</taxon>
        <taxon>Planctomycetia</taxon>
        <taxon>Pirellulales</taxon>
        <taxon>Pirellulaceae</taxon>
        <taxon>Rhodopirellula</taxon>
    </lineage>
</organism>
<dbReference type="Pfam" id="PF07596">
    <property type="entry name" value="SBP_bac_10"/>
    <property type="match status" value="1"/>
</dbReference>
<dbReference type="Gene3D" id="3.30.700.10">
    <property type="entry name" value="Glycoprotein, Type 4 Pilin"/>
    <property type="match status" value="1"/>
</dbReference>
<feature type="transmembrane region" description="Helical" evidence="1">
    <location>
        <begin position="44"/>
        <end position="68"/>
    </location>
</feature>
<name>M5U8D5_9BACT</name>
<evidence type="ECO:0000313" key="3">
    <source>
        <dbReference type="EMBL" id="EMI57722.1"/>
    </source>
</evidence>
<dbReference type="InterPro" id="IPR012902">
    <property type="entry name" value="N_methyl_site"/>
</dbReference>
<dbReference type="PANTHER" id="PTHR30093">
    <property type="entry name" value="GENERAL SECRETION PATHWAY PROTEIN G"/>
    <property type="match status" value="1"/>
</dbReference>
<feature type="domain" description="DUF1559" evidence="2">
    <location>
        <begin position="69"/>
        <end position="402"/>
    </location>
</feature>
<evidence type="ECO:0000256" key="1">
    <source>
        <dbReference type="SAM" id="Phobius"/>
    </source>
</evidence>
<keyword evidence="1" id="KW-0472">Membrane</keyword>
<dbReference type="AlphaFoldDB" id="M5U8D5"/>
<evidence type="ECO:0000313" key="4">
    <source>
        <dbReference type="Proteomes" id="UP000011885"/>
    </source>
</evidence>
<sequence length="441" mass="47926">MKRQCFTLATQPQIEAWISVLPFFLHILKEFSMRPIRRRQAPTGFTLVELLVVIAIIGVLVGLLLPAVQAAREAARRMSCSNNFKQIGLAVHNYHSTYDSLPIHGSGTHPTSGKNVWADRNDSSNRRLSFLVGILPFMEQQALWEQISNPSVVRTDGDTSATRGVVGNPWPAMGPTPEEINYIPWFTNIPALRCPSDPGVGLPALGRTNYVANLGDCFLDGRNGPLPVRSGYAVPYQEDSAWALEARAKNRGFFKIHARSRFRDILDGLANTICAGEIATDLGDNDIRTIGYDIGGSSDQGKIVTNPSFCSDDATPLIDPTRPQFWVASSNLYDSIAGRGFRWAEYLPNFGGFYTILSPNSETCGISVTSSTLGSTSSRHQGGTHVLMGDGAVRFITDSIDAGNSHAQMIWSGNTPGAASPYGLWGALGTRASKEVISEEF</sequence>
<keyword evidence="4" id="KW-1185">Reference proteome</keyword>
<dbReference type="EMBL" id="ANOH01000068">
    <property type="protein sequence ID" value="EMI57722.1"/>
    <property type="molecule type" value="Genomic_DNA"/>
</dbReference>
<gene>
    <name evidence="3" type="ORF">RSSM_00831</name>
</gene>
<evidence type="ECO:0000259" key="2">
    <source>
        <dbReference type="Pfam" id="PF07596"/>
    </source>
</evidence>
<dbReference type="PROSITE" id="PS00409">
    <property type="entry name" value="PROKAR_NTER_METHYL"/>
    <property type="match status" value="1"/>
</dbReference>
<dbReference type="InterPro" id="IPR011453">
    <property type="entry name" value="DUF1559"/>
</dbReference>
<comment type="caution">
    <text evidence="3">The sequence shown here is derived from an EMBL/GenBank/DDBJ whole genome shotgun (WGS) entry which is preliminary data.</text>
</comment>
<dbReference type="PANTHER" id="PTHR30093:SF2">
    <property type="entry name" value="TYPE II SECRETION SYSTEM PROTEIN H"/>
    <property type="match status" value="1"/>
</dbReference>
<dbReference type="NCBIfam" id="TIGR04294">
    <property type="entry name" value="pre_pil_HX9DG"/>
    <property type="match status" value="1"/>
</dbReference>
<dbReference type="Pfam" id="PF07963">
    <property type="entry name" value="N_methyl"/>
    <property type="match status" value="1"/>
</dbReference>